<protein>
    <submittedName>
        <fullName evidence="7">Two-component system response regulator</fullName>
    </submittedName>
</protein>
<dbReference type="SMART" id="SM00448">
    <property type="entry name" value="REC"/>
    <property type="match status" value="1"/>
</dbReference>
<evidence type="ECO:0000313" key="9">
    <source>
        <dbReference type="Proteomes" id="UP000253850"/>
    </source>
</evidence>
<evidence type="ECO:0000313" key="10">
    <source>
        <dbReference type="Proteomes" id="UP000289193"/>
    </source>
</evidence>
<feature type="modified residue" description="4-aspartylphosphate" evidence="5">
    <location>
        <position position="56"/>
    </location>
</feature>
<dbReference type="Proteomes" id="UP000253850">
    <property type="component" value="Chromosome"/>
</dbReference>
<proteinExistence type="predicted"/>
<evidence type="ECO:0000259" key="6">
    <source>
        <dbReference type="PROSITE" id="PS50110"/>
    </source>
</evidence>
<evidence type="ECO:0000256" key="3">
    <source>
        <dbReference type="ARBA" id="ARBA00022553"/>
    </source>
</evidence>
<evidence type="ECO:0000256" key="5">
    <source>
        <dbReference type="PROSITE-ProRule" id="PRU00169"/>
    </source>
</evidence>
<evidence type="ECO:0000313" key="8">
    <source>
        <dbReference type="EMBL" id="RXK11242.1"/>
    </source>
</evidence>
<reference evidence="8 10" key="1">
    <citation type="submission" date="2017-10" db="EMBL/GenBank/DDBJ databases">
        <title>Genomics of the genus Arcobacter.</title>
        <authorList>
            <person name="Perez-Cataluna A."/>
            <person name="Figueras M.J."/>
        </authorList>
    </citation>
    <scope>NUCLEOTIDE SEQUENCE [LARGE SCALE GENOMIC DNA]</scope>
    <source>
        <strain evidence="8 10">CECT 7835</strain>
    </source>
</reference>
<dbReference type="GO" id="GO:0000160">
    <property type="term" value="P:phosphorelay signal transduction system"/>
    <property type="evidence" value="ECO:0007669"/>
    <property type="project" value="InterPro"/>
</dbReference>
<dbReference type="GO" id="GO:0006935">
    <property type="term" value="P:chemotaxis"/>
    <property type="evidence" value="ECO:0007669"/>
    <property type="project" value="UniProtKB-KW"/>
</dbReference>
<dbReference type="SUPFAM" id="SSF52172">
    <property type="entry name" value="CheY-like"/>
    <property type="match status" value="1"/>
</dbReference>
<dbReference type="AlphaFoldDB" id="A0AAX2AC70"/>
<keyword evidence="4" id="KW-0283">Flagellar rotation</keyword>
<keyword evidence="3 5" id="KW-0597">Phosphoprotein</keyword>
<dbReference type="EMBL" id="PDKM01000001">
    <property type="protein sequence ID" value="RXK11242.1"/>
    <property type="molecule type" value="Genomic_DNA"/>
</dbReference>
<evidence type="ECO:0000256" key="1">
    <source>
        <dbReference type="ARBA" id="ARBA00001946"/>
    </source>
</evidence>
<sequence>MKNFTILILDDIQENIYSLRLLLEDSFENIEILEALSVQEALLHIMKNDIDLILSDIQMPGIDGFEFVKYLSEVESTKDIPIMLITGIYNDIEHQKKAYGSSSKVIDFIAKPIDDEIFCSKLRVYLNLFSENKKHKQDLQEKDKLYLEQIKINSMIEELDTNYKDLLDLDECLVDLHNLVNKDFKKDKSE</sequence>
<accession>A0AAX2AC70</accession>
<dbReference type="InterPro" id="IPR050595">
    <property type="entry name" value="Bact_response_regulator"/>
</dbReference>
<dbReference type="Gene3D" id="3.40.50.2300">
    <property type="match status" value="1"/>
</dbReference>
<organism evidence="8 10">
    <name type="scientific">Halarcobacter bivalviorum</name>
    <dbReference type="NCBI Taxonomy" id="663364"/>
    <lineage>
        <taxon>Bacteria</taxon>
        <taxon>Pseudomonadati</taxon>
        <taxon>Campylobacterota</taxon>
        <taxon>Epsilonproteobacteria</taxon>
        <taxon>Campylobacterales</taxon>
        <taxon>Arcobacteraceae</taxon>
        <taxon>Halarcobacter</taxon>
    </lineage>
</organism>
<name>A0AAX2AC70_9BACT</name>
<dbReference type="InterPro" id="IPR001789">
    <property type="entry name" value="Sig_transdc_resp-reg_receiver"/>
</dbReference>
<dbReference type="GO" id="GO:0097588">
    <property type="term" value="P:archaeal or bacterial-type flagellum-dependent cell motility"/>
    <property type="evidence" value="ECO:0007669"/>
    <property type="project" value="UniProtKB-KW"/>
</dbReference>
<dbReference type="EMBL" id="CP031217">
    <property type="protein sequence ID" value="AXH12133.1"/>
    <property type="molecule type" value="Genomic_DNA"/>
</dbReference>
<dbReference type="PANTHER" id="PTHR44591">
    <property type="entry name" value="STRESS RESPONSE REGULATOR PROTEIN 1"/>
    <property type="match status" value="1"/>
</dbReference>
<dbReference type="KEGG" id="hbv:ABIV_1130"/>
<dbReference type="Proteomes" id="UP000289193">
    <property type="component" value="Unassembled WGS sequence"/>
</dbReference>
<keyword evidence="10" id="KW-1185">Reference proteome</keyword>
<dbReference type="InterPro" id="IPR011006">
    <property type="entry name" value="CheY-like_superfamily"/>
</dbReference>
<evidence type="ECO:0000256" key="4">
    <source>
        <dbReference type="ARBA" id="ARBA00022779"/>
    </source>
</evidence>
<dbReference type="Pfam" id="PF00072">
    <property type="entry name" value="Response_reg"/>
    <property type="match status" value="1"/>
</dbReference>
<reference evidence="7 9" key="2">
    <citation type="submission" date="2018-07" db="EMBL/GenBank/DDBJ databases">
        <title>Complete genome of the Arcobacter bivalviorum type strain LMG 26154.</title>
        <authorList>
            <person name="Miller W.G."/>
            <person name="Yee E."/>
            <person name="Bono J.L."/>
        </authorList>
    </citation>
    <scope>NUCLEOTIDE SEQUENCE [LARGE SCALE GENOMIC DNA]</scope>
    <source>
        <strain evidence="7 9">LMG 26154</strain>
    </source>
</reference>
<dbReference type="PANTHER" id="PTHR44591:SF3">
    <property type="entry name" value="RESPONSE REGULATORY DOMAIN-CONTAINING PROTEIN"/>
    <property type="match status" value="1"/>
</dbReference>
<keyword evidence="2" id="KW-0145">Chemotaxis</keyword>
<gene>
    <name evidence="7" type="ORF">ABIV_1130</name>
    <name evidence="8" type="ORF">CRV05_02415</name>
</gene>
<dbReference type="RefSeq" id="WP_114838976.1">
    <property type="nucleotide sequence ID" value="NZ_CP031217.1"/>
</dbReference>
<feature type="domain" description="Response regulatory" evidence="6">
    <location>
        <begin position="5"/>
        <end position="126"/>
    </location>
</feature>
<comment type="cofactor">
    <cofactor evidence="1">
        <name>Mg(2+)</name>
        <dbReference type="ChEBI" id="CHEBI:18420"/>
    </cofactor>
</comment>
<evidence type="ECO:0000313" key="7">
    <source>
        <dbReference type="EMBL" id="AXH12133.1"/>
    </source>
</evidence>
<evidence type="ECO:0000256" key="2">
    <source>
        <dbReference type="ARBA" id="ARBA00022500"/>
    </source>
</evidence>
<dbReference type="PROSITE" id="PS50110">
    <property type="entry name" value="RESPONSE_REGULATORY"/>
    <property type="match status" value="1"/>
</dbReference>